<feature type="transmembrane region" description="Helical" evidence="1">
    <location>
        <begin position="330"/>
        <end position="348"/>
    </location>
</feature>
<dbReference type="Proteomes" id="UP000199628">
    <property type="component" value="Unassembled WGS sequence"/>
</dbReference>
<keyword evidence="1" id="KW-0472">Membrane</keyword>
<feature type="transmembrane region" description="Helical" evidence="1">
    <location>
        <begin position="265"/>
        <end position="285"/>
    </location>
</feature>
<feature type="transmembrane region" description="Helical" evidence="1">
    <location>
        <begin position="53"/>
        <end position="70"/>
    </location>
</feature>
<reference evidence="3" key="1">
    <citation type="submission" date="2016-10" db="EMBL/GenBank/DDBJ databases">
        <authorList>
            <person name="Varghese N."/>
            <person name="Submissions S."/>
        </authorList>
    </citation>
    <scope>NUCLEOTIDE SEQUENCE [LARGE SCALE GENOMIC DNA]</scope>
    <source>
        <strain evidence="3">CGMCC 1.9108</strain>
    </source>
</reference>
<dbReference type="RefSeq" id="WP_093031757.1">
    <property type="nucleotide sequence ID" value="NZ_FMZV01000007.1"/>
</dbReference>
<dbReference type="OrthoDB" id="9770040at2"/>
<sequence length="390" mass="41346">MRVFSLLFSEGFRVFFLSAALYGLFAGAVWTLYLSGHGAGLGTNPNLWHAHEMIFGYATAAIGGFFLTAVPNWTGVPGARHGFIALAAGLWFLGRLAVWYATAFPPVLVAVVDLAFLPVLALKILSQLIKRPKPQNLMFLIFLGYLWSANLSVHLEWIGLGIGDAFSGLRAGLITLCALIAVLGGRITPAFTRNAMKRAGEPEAKWPVSRPVLERAGLILAIVLPGLVLSDLSQTVTSVAAIAFGVVLALRLAGWAGLWCRSEPILLSLHVALAMLALGMVTWGLSGFDLMSELVGVHLLGIGGVGGMTLAVMSRAALGHSGQPLVAPRLMAWGYGLIAIAAIVRWIGTGLGEYHLQAMLLAGGLWVAALAFFLMSMWPALTRPRLGASG</sequence>
<dbReference type="InterPro" id="IPR010266">
    <property type="entry name" value="NnrS"/>
</dbReference>
<proteinExistence type="predicted"/>
<feature type="transmembrane region" description="Helical" evidence="1">
    <location>
        <begin position="12"/>
        <end position="33"/>
    </location>
</feature>
<feature type="transmembrane region" description="Helical" evidence="1">
    <location>
        <begin position="137"/>
        <end position="159"/>
    </location>
</feature>
<dbReference type="STRING" id="639004.SAMN04488239_107133"/>
<evidence type="ECO:0000256" key="1">
    <source>
        <dbReference type="SAM" id="Phobius"/>
    </source>
</evidence>
<name>A0A1G6URZ5_9RHOB</name>
<feature type="transmembrane region" description="Helical" evidence="1">
    <location>
        <begin position="297"/>
        <end position="318"/>
    </location>
</feature>
<feature type="transmembrane region" description="Helical" evidence="1">
    <location>
        <begin position="171"/>
        <end position="191"/>
    </location>
</feature>
<evidence type="ECO:0000313" key="2">
    <source>
        <dbReference type="EMBL" id="SDD43486.1"/>
    </source>
</evidence>
<accession>A0A1G6URZ5</accession>
<keyword evidence="1" id="KW-0812">Transmembrane</keyword>
<dbReference type="Pfam" id="PF05940">
    <property type="entry name" value="NnrS"/>
    <property type="match status" value="1"/>
</dbReference>
<dbReference type="AlphaFoldDB" id="A0A1G6URZ5"/>
<feature type="transmembrane region" description="Helical" evidence="1">
    <location>
        <begin position="235"/>
        <end position="253"/>
    </location>
</feature>
<feature type="transmembrane region" description="Helical" evidence="1">
    <location>
        <begin position="212"/>
        <end position="229"/>
    </location>
</feature>
<evidence type="ECO:0000313" key="3">
    <source>
        <dbReference type="Proteomes" id="UP000199628"/>
    </source>
</evidence>
<keyword evidence="3" id="KW-1185">Reference proteome</keyword>
<protein>
    <submittedName>
        <fullName evidence="2">Uncharacterized protein involved in response to NO</fullName>
    </submittedName>
</protein>
<feature type="transmembrane region" description="Helical" evidence="1">
    <location>
        <begin position="107"/>
        <end position="125"/>
    </location>
</feature>
<keyword evidence="1" id="KW-1133">Transmembrane helix</keyword>
<dbReference type="EMBL" id="FMZV01000007">
    <property type="protein sequence ID" value="SDD43486.1"/>
    <property type="molecule type" value="Genomic_DNA"/>
</dbReference>
<organism evidence="2 3">
    <name type="scientific">Ruegeria marina</name>
    <dbReference type="NCBI Taxonomy" id="639004"/>
    <lineage>
        <taxon>Bacteria</taxon>
        <taxon>Pseudomonadati</taxon>
        <taxon>Pseudomonadota</taxon>
        <taxon>Alphaproteobacteria</taxon>
        <taxon>Rhodobacterales</taxon>
        <taxon>Roseobacteraceae</taxon>
        <taxon>Ruegeria</taxon>
    </lineage>
</organism>
<feature type="transmembrane region" description="Helical" evidence="1">
    <location>
        <begin position="354"/>
        <end position="375"/>
    </location>
</feature>
<gene>
    <name evidence="2" type="ORF">SAMN04488239_107133</name>
</gene>
<feature type="transmembrane region" description="Helical" evidence="1">
    <location>
        <begin position="82"/>
        <end position="101"/>
    </location>
</feature>